<gene>
    <name evidence="2" type="ORF">A6F65_00996</name>
</gene>
<evidence type="ECO:0000313" key="2">
    <source>
        <dbReference type="EMBL" id="ANU07306.1"/>
    </source>
</evidence>
<sequence>MSKQLAISAAFSVFATAAFALAYGPSHLGGSEKGAANGLAAPLYEVNAPDMPDAPFTFD</sequence>
<dbReference type="KEGG" id="anh:A6F65_00996"/>
<keyword evidence="3" id="KW-1185">Reference proteome</keyword>
<dbReference type="Proteomes" id="UP000092698">
    <property type="component" value="Chromosome"/>
</dbReference>
<name>A0A1C7D747_9SPHN</name>
<keyword evidence="1" id="KW-0732">Signal</keyword>
<protein>
    <submittedName>
        <fullName evidence="2">Uncharacterized protein</fullName>
    </submittedName>
</protein>
<accession>A0A1C7D747</accession>
<dbReference type="EMBL" id="CP016545">
    <property type="protein sequence ID" value="ANU07306.1"/>
    <property type="molecule type" value="Genomic_DNA"/>
</dbReference>
<proteinExistence type="predicted"/>
<evidence type="ECO:0000313" key="3">
    <source>
        <dbReference type="Proteomes" id="UP000092698"/>
    </source>
</evidence>
<reference evidence="2 3" key="1">
    <citation type="submission" date="2016-07" db="EMBL/GenBank/DDBJ databases">
        <title>Complete genome sequence of Altererythrobacter namhicola JCM 16345T, containing esterase-encoding genes.</title>
        <authorList>
            <person name="Cheng H."/>
            <person name="Wu Y.-H."/>
            <person name="Jian S.-L."/>
            <person name="Huo Y.-Y."/>
            <person name="Wang C.-S."/>
            <person name="Xu X.-W."/>
        </authorList>
    </citation>
    <scope>NUCLEOTIDE SEQUENCE [LARGE SCALE GENOMIC DNA]</scope>
    <source>
        <strain evidence="2 3">JCM 16345</strain>
    </source>
</reference>
<dbReference type="STRING" id="645517.A6F65_00996"/>
<feature type="chain" id="PRO_5008884381" evidence="1">
    <location>
        <begin position="23"/>
        <end position="59"/>
    </location>
</feature>
<dbReference type="AlphaFoldDB" id="A0A1C7D747"/>
<organism evidence="2 3">
    <name type="scientific">Paraurantiacibacter namhicola</name>
    <dbReference type="NCBI Taxonomy" id="645517"/>
    <lineage>
        <taxon>Bacteria</taxon>
        <taxon>Pseudomonadati</taxon>
        <taxon>Pseudomonadota</taxon>
        <taxon>Alphaproteobacteria</taxon>
        <taxon>Sphingomonadales</taxon>
        <taxon>Erythrobacteraceae</taxon>
        <taxon>Paraurantiacibacter</taxon>
    </lineage>
</organism>
<evidence type="ECO:0000256" key="1">
    <source>
        <dbReference type="SAM" id="SignalP"/>
    </source>
</evidence>
<feature type="signal peptide" evidence="1">
    <location>
        <begin position="1"/>
        <end position="22"/>
    </location>
</feature>
<dbReference type="RefSeq" id="WP_067786455.1">
    <property type="nucleotide sequence ID" value="NZ_CP016545.1"/>
</dbReference>